<proteinExistence type="predicted"/>
<evidence type="ECO:0000313" key="1">
    <source>
        <dbReference type="EMBL" id="MYC95990.1"/>
    </source>
</evidence>
<sequence>MPNVVNWREAQPVVSHDSAIVWSCQQPKPAGGDGARHLLPETTYYISNKDEARLTYLLVAAR</sequence>
<accession>A0A6B1D7K9</accession>
<dbReference type="AlphaFoldDB" id="A0A6B1D7K9"/>
<reference evidence="1" key="1">
    <citation type="submission" date="2019-09" db="EMBL/GenBank/DDBJ databases">
        <title>Characterisation of the sponge microbiome using genome-centric metagenomics.</title>
        <authorList>
            <person name="Engelberts J.P."/>
            <person name="Robbins S.J."/>
            <person name="De Goeij J.M."/>
            <person name="Aranda M."/>
            <person name="Bell S.C."/>
            <person name="Webster N.S."/>
        </authorList>
    </citation>
    <scope>NUCLEOTIDE SEQUENCE</scope>
    <source>
        <strain evidence="1">SB0661_bin_32</strain>
    </source>
</reference>
<name>A0A6B1D7K9_9CHLR</name>
<gene>
    <name evidence="1" type="ORF">F4X14_13600</name>
</gene>
<protein>
    <submittedName>
        <fullName evidence="1">Uncharacterized protein</fullName>
    </submittedName>
</protein>
<dbReference type="EMBL" id="VXMH01000071">
    <property type="protein sequence ID" value="MYC95990.1"/>
    <property type="molecule type" value="Genomic_DNA"/>
</dbReference>
<comment type="caution">
    <text evidence="1">The sequence shown here is derived from an EMBL/GenBank/DDBJ whole genome shotgun (WGS) entry which is preliminary data.</text>
</comment>
<organism evidence="1">
    <name type="scientific">Caldilineaceae bacterium SB0661_bin_32</name>
    <dbReference type="NCBI Taxonomy" id="2605255"/>
    <lineage>
        <taxon>Bacteria</taxon>
        <taxon>Bacillati</taxon>
        <taxon>Chloroflexota</taxon>
        <taxon>Caldilineae</taxon>
        <taxon>Caldilineales</taxon>
        <taxon>Caldilineaceae</taxon>
    </lineage>
</organism>